<reference evidence="2 3" key="1">
    <citation type="submission" date="2020-10" db="EMBL/GenBank/DDBJ databases">
        <title>Whole genome sequence of oil-degrading bacteria Rhodococcus pyridinivorans strain 5Ap.</title>
        <authorList>
            <person name="Akhremchuk A.E."/>
            <person name="Valentovich L.N."/>
            <person name="Charniauskaya M.I."/>
            <person name="Bukliarevich H.A."/>
            <person name="Titok M.A."/>
        </authorList>
    </citation>
    <scope>NUCLEOTIDE SEQUENCE [LARGE SCALE GENOMIC DNA]</scope>
    <source>
        <strain evidence="2 3">5Ap</strain>
        <plasmid evidence="2 3">pSID</plasmid>
    </source>
</reference>
<proteinExistence type="predicted"/>
<sequence length="172" mass="18602">MSAILHAGAFVLAILISIALIRAAFAVPAWWAALTVSALMNIPVALLAWAGAPRWVIPLPLVAILGVLAFMLSAVAVEQHRRLQHLCRERDNARQTLRRPESVEASASAAAGTPAPAGWWDAPKITAPVTEDDSIDTVINRSDLVGGQHGRNRSADQDSQEFQELIRRNFSI</sequence>
<feature type="transmembrane region" description="Helical" evidence="1">
    <location>
        <begin position="55"/>
        <end position="77"/>
    </location>
</feature>
<keyword evidence="3" id="KW-1185">Reference proteome</keyword>
<keyword evidence="2" id="KW-0614">Plasmid</keyword>
<organism evidence="2 3">
    <name type="scientific">Rhodococcus pyridinivorans</name>
    <dbReference type="NCBI Taxonomy" id="103816"/>
    <lineage>
        <taxon>Bacteria</taxon>
        <taxon>Bacillati</taxon>
        <taxon>Actinomycetota</taxon>
        <taxon>Actinomycetes</taxon>
        <taxon>Mycobacteriales</taxon>
        <taxon>Nocardiaceae</taxon>
        <taxon>Rhodococcus</taxon>
    </lineage>
</organism>
<dbReference type="AlphaFoldDB" id="A0A7M2XXB7"/>
<dbReference type="RefSeq" id="WP_193904220.1">
    <property type="nucleotide sequence ID" value="NZ_CP063453.1"/>
</dbReference>
<accession>A0A7M2XXB7</accession>
<evidence type="ECO:0000256" key="1">
    <source>
        <dbReference type="SAM" id="Phobius"/>
    </source>
</evidence>
<gene>
    <name evidence="2" type="ORF">INP59_26640</name>
</gene>
<dbReference type="EMBL" id="CP063453">
    <property type="protein sequence ID" value="QOW01954.1"/>
    <property type="molecule type" value="Genomic_DNA"/>
</dbReference>
<protein>
    <submittedName>
        <fullName evidence="2">Uncharacterized protein</fullName>
    </submittedName>
</protein>
<keyword evidence="1" id="KW-1133">Transmembrane helix</keyword>
<dbReference type="Proteomes" id="UP000593818">
    <property type="component" value="Plasmid pSID"/>
</dbReference>
<keyword evidence="1" id="KW-0472">Membrane</keyword>
<evidence type="ECO:0000313" key="3">
    <source>
        <dbReference type="Proteomes" id="UP000593818"/>
    </source>
</evidence>
<name>A0A7M2XXB7_9NOCA</name>
<feature type="transmembrane region" description="Helical" evidence="1">
    <location>
        <begin position="30"/>
        <end position="49"/>
    </location>
</feature>
<keyword evidence="1" id="KW-0812">Transmembrane</keyword>
<geneLocation type="plasmid" evidence="2 3">
    <name>pSID</name>
</geneLocation>
<evidence type="ECO:0000313" key="2">
    <source>
        <dbReference type="EMBL" id="QOW01954.1"/>
    </source>
</evidence>
<feature type="transmembrane region" description="Helical" evidence="1">
    <location>
        <begin position="6"/>
        <end position="25"/>
    </location>
</feature>